<evidence type="ECO:0000313" key="3">
    <source>
        <dbReference type="Proteomes" id="UP000471166"/>
    </source>
</evidence>
<dbReference type="GO" id="GO:0005737">
    <property type="term" value="C:cytoplasm"/>
    <property type="evidence" value="ECO:0007669"/>
    <property type="project" value="TreeGrafter"/>
</dbReference>
<evidence type="ECO:0000259" key="1">
    <source>
        <dbReference type="Pfam" id="PF00668"/>
    </source>
</evidence>
<evidence type="ECO:0000313" key="2">
    <source>
        <dbReference type="EMBL" id="NEW37161.1"/>
    </source>
</evidence>
<proteinExistence type="predicted"/>
<accession>A0A6P1CXL4</accession>
<dbReference type="Gene3D" id="3.30.559.30">
    <property type="entry name" value="Nonribosomal peptide synthetase, condensation domain"/>
    <property type="match status" value="1"/>
</dbReference>
<dbReference type="GO" id="GO:0043041">
    <property type="term" value="P:amino acid activation for nonribosomal peptide biosynthetic process"/>
    <property type="evidence" value="ECO:0007669"/>
    <property type="project" value="TreeGrafter"/>
</dbReference>
<dbReference type="EMBL" id="JAAGVB010000467">
    <property type="protein sequence ID" value="NEW37161.1"/>
    <property type="molecule type" value="Genomic_DNA"/>
</dbReference>
<protein>
    <recommendedName>
        <fullName evidence="1">Condensation domain-containing protein</fullName>
    </recommendedName>
</protein>
<dbReference type="PANTHER" id="PTHR45527">
    <property type="entry name" value="NONRIBOSOMAL PEPTIDE SYNTHETASE"/>
    <property type="match status" value="1"/>
</dbReference>
<dbReference type="InterPro" id="IPR001242">
    <property type="entry name" value="Condensation_dom"/>
</dbReference>
<dbReference type="Pfam" id="PF00668">
    <property type="entry name" value="Condensation"/>
    <property type="match status" value="1"/>
</dbReference>
<organism evidence="2 3">
    <name type="scientific">Nocardia cyriacigeorgica</name>
    <dbReference type="NCBI Taxonomy" id="135487"/>
    <lineage>
        <taxon>Bacteria</taxon>
        <taxon>Bacillati</taxon>
        <taxon>Actinomycetota</taxon>
        <taxon>Actinomycetes</taxon>
        <taxon>Mycobacteriales</taxon>
        <taxon>Nocardiaceae</taxon>
        <taxon>Nocardia</taxon>
    </lineage>
</organism>
<sequence>TQVAGTVVRTLPDPVRRALAELAREQGVSMFMVLRTALAVLLRAVTGGRDIAIGTPVAGRTQPELDDLVGMFVNTLVLRSDVDPDLAFTALLRADRDTE</sequence>
<dbReference type="GO" id="GO:0031177">
    <property type="term" value="F:phosphopantetheine binding"/>
    <property type="evidence" value="ECO:0007669"/>
    <property type="project" value="TreeGrafter"/>
</dbReference>
<dbReference type="AlphaFoldDB" id="A0A6P1CXL4"/>
<feature type="non-terminal residue" evidence="2">
    <location>
        <position position="99"/>
    </location>
</feature>
<feature type="non-terminal residue" evidence="2">
    <location>
        <position position="1"/>
    </location>
</feature>
<reference evidence="2 3" key="1">
    <citation type="submission" date="2020-01" db="EMBL/GenBank/DDBJ databases">
        <title>Genetics and antimicrobial susceptibilities of Nocardia species isolated from the soil; a comparison with species isolated from humans.</title>
        <authorList>
            <person name="Carrasco G."/>
            <person name="Monzon S."/>
            <person name="Sansegundo M."/>
            <person name="Garcia E."/>
            <person name="Garrido N."/>
            <person name="Medina M.J."/>
            <person name="Villalon P."/>
            <person name="Ramirez-Arocha A.C."/>
            <person name="Jimenez P."/>
            <person name="Cuesta I."/>
            <person name="Valdezate S."/>
        </authorList>
    </citation>
    <scope>NUCLEOTIDE SEQUENCE [LARGE SCALE GENOMIC DNA]</scope>
    <source>
        <strain evidence="2 3">CNM20110626</strain>
    </source>
</reference>
<name>A0A6P1CXL4_9NOCA</name>
<gene>
    <name evidence="2" type="ORF">GV791_32095</name>
</gene>
<dbReference type="RefSeq" id="WP_163848748.1">
    <property type="nucleotide sequence ID" value="NZ_JAAGVB010000467.1"/>
</dbReference>
<dbReference type="GO" id="GO:0044550">
    <property type="term" value="P:secondary metabolite biosynthetic process"/>
    <property type="evidence" value="ECO:0007669"/>
    <property type="project" value="TreeGrafter"/>
</dbReference>
<dbReference type="PANTHER" id="PTHR45527:SF1">
    <property type="entry name" value="FATTY ACID SYNTHASE"/>
    <property type="match status" value="1"/>
</dbReference>
<comment type="caution">
    <text evidence="2">The sequence shown here is derived from an EMBL/GenBank/DDBJ whole genome shotgun (WGS) entry which is preliminary data.</text>
</comment>
<dbReference type="GO" id="GO:0003824">
    <property type="term" value="F:catalytic activity"/>
    <property type="evidence" value="ECO:0007669"/>
    <property type="project" value="InterPro"/>
</dbReference>
<dbReference type="Proteomes" id="UP000471166">
    <property type="component" value="Unassembled WGS sequence"/>
</dbReference>
<feature type="domain" description="Condensation" evidence="1">
    <location>
        <begin position="4"/>
        <end position="94"/>
    </location>
</feature>
<dbReference type="SUPFAM" id="SSF52777">
    <property type="entry name" value="CoA-dependent acyltransferases"/>
    <property type="match status" value="1"/>
</dbReference>